<dbReference type="OrthoDB" id="1854502at2759"/>
<name>A0A8H5FZR8_9AGAR</name>
<evidence type="ECO:0000256" key="1">
    <source>
        <dbReference type="ARBA" id="ARBA00008842"/>
    </source>
</evidence>
<dbReference type="GO" id="GO:0097038">
    <property type="term" value="C:perinuclear endoplasmic reticulum"/>
    <property type="evidence" value="ECO:0007669"/>
    <property type="project" value="TreeGrafter"/>
</dbReference>
<evidence type="ECO:0000256" key="2">
    <source>
        <dbReference type="SAM" id="MobiDB-lite"/>
    </source>
</evidence>
<dbReference type="InterPro" id="IPR000648">
    <property type="entry name" value="Oxysterol-bd"/>
</dbReference>
<dbReference type="GO" id="GO:0032541">
    <property type="term" value="C:cortical endoplasmic reticulum"/>
    <property type="evidence" value="ECO:0007669"/>
    <property type="project" value="TreeGrafter"/>
</dbReference>
<dbReference type="GO" id="GO:0032934">
    <property type="term" value="F:sterol binding"/>
    <property type="evidence" value="ECO:0007669"/>
    <property type="project" value="TreeGrafter"/>
</dbReference>
<dbReference type="SUPFAM" id="SSF144000">
    <property type="entry name" value="Oxysterol-binding protein-like"/>
    <property type="match status" value="1"/>
</dbReference>
<dbReference type="GO" id="GO:0005829">
    <property type="term" value="C:cytosol"/>
    <property type="evidence" value="ECO:0007669"/>
    <property type="project" value="TreeGrafter"/>
</dbReference>
<accession>A0A8H5FZR8</accession>
<dbReference type="GO" id="GO:0006897">
    <property type="term" value="P:endocytosis"/>
    <property type="evidence" value="ECO:0007669"/>
    <property type="project" value="TreeGrafter"/>
</dbReference>
<organism evidence="3 4">
    <name type="scientific">Leucocoprinus leucothites</name>
    <dbReference type="NCBI Taxonomy" id="201217"/>
    <lineage>
        <taxon>Eukaryota</taxon>
        <taxon>Fungi</taxon>
        <taxon>Dikarya</taxon>
        <taxon>Basidiomycota</taxon>
        <taxon>Agaricomycotina</taxon>
        <taxon>Agaricomycetes</taxon>
        <taxon>Agaricomycetidae</taxon>
        <taxon>Agaricales</taxon>
        <taxon>Agaricineae</taxon>
        <taxon>Agaricaceae</taxon>
        <taxon>Leucocoprinus</taxon>
    </lineage>
</organism>
<dbReference type="GO" id="GO:0120009">
    <property type="term" value="P:intermembrane lipid transfer"/>
    <property type="evidence" value="ECO:0007669"/>
    <property type="project" value="UniProtKB-ARBA"/>
</dbReference>
<dbReference type="AlphaFoldDB" id="A0A8H5FZR8"/>
<reference evidence="3 4" key="1">
    <citation type="journal article" date="2020" name="ISME J.">
        <title>Uncovering the hidden diversity of litter-decomposition mechanisms in mushroom-forming fungi.</title>
        <authorList>
            <person name="Floudas D."/>
            <person name="Bentzer J."/>
            <person name="Ahren D."/>
            <person name="Johansson T."/>
            <person name="Persson P."/>
            <person name="Tunlid A."/>
        </authorList>
    </citation>
    <scope>NUCLEOTIDE SEQUENCE [LARGE SCALE GENOMIC DNA]</scope>
    <source>
        <strain evidence="3 4">CBS 146.42</strain>
    </source>
</reference>
<dbReference type="GO" id="GO:0005886">
    <property type="term" value="C:plasma membrane"/>
    <property type="evidence" value="ECO:0007669"/>
    <property type="project" value="TreeGrafter"/>
</dbReference>
<comment type="similarity">
    <text evidence="1">Belongs to the OSBP family.</text>
</comment>
<dbReference type="GO" id="GO:0034727">
    <property type="term" value="P:piecemeal microautophagy of the nucleus"/>
    <property type="evidence" value="ECO:0007669"/>
    <property type="project" value="TreeGrafter"/>
</dbReference>
<dbReference type="PANTHER" id="PTHR10972:SF203">
    <property type="entry name" value="OXYSTEROL-BINDING PROTEIN HOMOLOG 3"/>
    <property type="match status" value="1"/>
</dbReference>
<evidence type="ECO:0000313" key="3">
    <source>
        <dbReference type="EMBL" id="KAF5355705.1"/>
    </source>
</evidence>
<dbReference type="Proteomes" id="UP000559027">
    <property type="component" value="Unassembled WGS sequence"/>
</dbReference>
<dbReference type="InterPro" id="IPR037239">
    <property type="entry name" value="OSBP_sf"/>
</dbReference>
<comment type="caution">
    <text evidence="3">The sequence shown here is derived from an EMBL/GenBank/DDBJ whole genome shotgun (WGS) entry which is preliminary data.</text>
</comment>
<dbReference type="FunFam" id="2.40.160.120:FF:000001">
    <property type="entry name" value="Oxysterol-binding protein"/>
    <property type="match status" value="1"/>
</dbReference>
<sequence length="589" mass="67200">MLSTVMITPEQLIEQLEEAILILLQEFPIKKTPSLSKKQEKDKHKDHPKDVVFNLFKKHPPHHPTEFGVDMSPSDLPPTAQHVLKLLEQLKTQNAILLKSCVISEPSGTHHSPLPPHAEETVRDELDHLRSSPEHYRRHSIATTISDGTYEWHDAVDTMSDGPEEFVMDAQASPEQLEIINRISTIDSQSSIEQLDQSGDETDLEEEVSQPTPRFTQGSKYDTRTIARRTRLPSQVLGDEGSLFAVLKKNVGKDLSTITLPVTFNEPLTLLQRLAEEVEYHSLLDEAVRATDPINRLSFVAAFAISSYAHTRHRSGRKGFNPMLAETFEDTRMKFIAEKVRHHPVELAYHAEGDGWELAATSAGRTKFWGKSLEIIPQGVTRLRIGNDHFTWTRPSSFMRNLLVGTKYLEHCGELTVENNTNQYRCVVDFKQNGYWGPSNVVSGNIYSPTGDIVSRLEGKWDDQISQTLDSSHLRVLWRIKPFPKDAQDYYGFTAFGITLNEITPNLVGNLPPTDSRYRPDVQALEKGEVEAAEVAKHRIEEMQRERRKQGHDRQARWFKQVGNDWVYTGGYWEARARGWKDEDIQPLW</sequence>
<dbReference type="GO" id="GO:0035621">
    <property type="term" value="P:ER to Golgi ceramide transport"/>
    <property type="evidence" value="ECO:0007669"/>
    <property type="project" value="TreeGrafter"/>
</dbReference>
<evidence type="ECO:0008006" key="5">
    <source>
        <dbReference type="Google" id="ProtNLM"/>
    </source>
</evidence>
<dbReference type="GO" id="GO:0030011">
    <property type="term" value="P:maintenance of cell polarity"/>
    <property type="evidence" value="ECO:0007669"/>
    <property type="project" value="TreeGrafter"/>
</dbReference>
<evidence type="ECO:0000313" key="4">
    <source>
        <dbReference type="Proteomes" id="UP000559027"/>
    </source>
</evidence>
<dbReference type="Pfam" id="PF01237">
    <property type="entry name" value="Oxysterol_BP"/>
    <property type="match status" value="1"/>
</dbReference>
<dbReference type="GO" id="GO:0006887">
    <property type="term" value="P:exocytosis"/>
    <property type="evidence" value="ECO:0007669"/>
    <property type="project" value="TreeGrafter"/>
</dbReference>
<protein>
    <recommendedName>
        <fullName evidence="5">Oxysterol-binding protein</fullName>
    </recommendedName>
</protein>
<gene>
    <name evidence="3" type="ORF">D9756_003947</name>
</gene>
<dbReference type="PANTHER" id="PTHR10972">
    <property type="entry name" value="OXYSTEROL-BINDING PROTEIN-RELATED"/>
    <property type="match status" value="1"/>
</dbReference>
<feature type="region of interest" description="Disordered" evidence="2">
    <location>
        <begin position="190"/>
        <end position="218"/>
    </location>
</feature>
<feature type="compositionally biased region" description="Acidic residues" evidence="2">
    <location>
        <begin position="198"/>
        <end position="208"/>
    </location>
</feature>
<dbReference type="Gene3D" id="3.30.70.3490">
    <property type="match status" value="1"/>
</dbReference>
<proteinExistence type="inferred from homology"/>
<feature type="compositionally biased region" description="Polar residues" evidence="2">
    <location>
        <begin position="209"/>
        <end position="218"/>
    </location>
</feature>
<keyword evidence="4" id="KW-1185">Reference proteome</keyword>
<dbReference type="EMBL" id="JAACJO010000007">
    <property type="protein sequence ID" value="KAF5355705.1"/>
    <property type="molecule type" value="Genomic_DNA"/>
</dbReference>
<dbReference type="Gene3D" id="2.40.160.120">
    <property type="match status" value="1"/>
</dbReference>